<feature type="compositionally biased region" description="Basic and acidic residues" evidence="1">
    <location>
        <begin position="40"/>
        <end position="59"/>
    </location>
</feature>
<feature type="compositionally biased region" description="Basic and acidic residues" evidence="1">
    <location>
        <begin position="24"/>
        <end position="33"/>
    </location>
</feature>
<sequence length="110" mass="12317">MSAEASPAISRNILLSLNRVNEPAPRRPPERKIRPTVGKFRGDNYAESRPSEPEADKKCVQCPSIRSNQYSVRWMKIRSGRTDSRVSGGLHIGSGATGRRGHRCGFIRER</sequence>
<dbReference type="Proteomes" id="UP000299102">
    <property type="component" value="Unassembled WGS sequence"/>
</dbReference>
<dbReference type="EMBL" id="BGZK01001768">
    <property type="protein sequence ID" value="GBP85915.1"/>
    <property type="molecule type" value="Genomic_DNA"/>
</dbReference>
<protein>
    <submittedName>
        <fullName evidence="2">Uncharacterized protein</fullName>
    </submittedName>
</protein>
<evidence type="ECO:0000313" key="3">
    <source>
        <dbReference type="Proteomes" id="UP000299102"/>
    </source>
</evidence>
<feature type="compositionally biased region" description="Basic residues" evidence="1">
    <location>
        <begin position="99"/>
        <end position="110"/>
    </location>
</feature>
<proteinExistence type="predicted"/>
<organism evidence="2 3">
    <name type="scientific">Eumeta variegata</name>
    <name type="common">Bagworm moth</name>
    <name type="synonym">Eumeta japonica</name>
    <dbReference type="NCBI Taxonomy" id="151549"/>
    <lineage>
        <taxon>Eukaryota</taxon>
        <taxon>Metazoa</taxon>
        <taxon>Ecdysozoa</taxon>
        <taxon>Arthropoda</taxon>
        <taxon>Hexapoda</taxon>
        <taxon>Insecta</taxon>
        <taxon>Pterygota</taxon>
        <taxon>Neoptera</taxon>
        <taxon>Endopterygota</taxon>
        <taxon>Lepidoptera</taxon>
        <taxon>Glossata</taxon>
        <taxon>Ditrysia</taxon>
        <taxon>Tineoidea</taxon>
        <taxon>Psychidae</taxon>
        <taxon>Oiketicinae</taxon>
        <taxon>Eumeta</taxon>
    </lineage>
</organism>
<comment type="caution">
    <text evidence="2">The sequence shown here is derived from an EMBL/GenBank/DDBJ whole genome shotgun (WGS) entry which is preliminary data.</text>
</comment>
<evidence type="ECO:0000313" key="2">
    <source>
        <dbReference type="EMBL" id="GBP85915.1"/>
    </source>
</evidence>
<evidence type="ECO:0000256" key="1">
    <source>
        <dbReference type="SAM" id="MobiDB-lite"/>
    </source>
</evidence>
<accession>A0A4C1ZHA4</accession>
<feature type="region of interest" description="Disordered" evidence="1">
    <location>
        <begin position="82"/>
        <end position="110"/>
    </location>
</feature>
<keyword evidence="3" id="KW-1185">Reference proteome</keyword>
<name>A0A4C1ZHA4_EUMVA</name>
<gene>
    <name evidence="2" type="ORF">EVAR_83528_1</name>
</gene>
<feature type="region of interest" description="Disordered" evidence="1">
    <location>
        <begin position="20"/>
        <end position="59"/>
    </location>
</feature>
<dbReference type="AlphaFoldDB" id="A0A4C1ZHA4"/>
<reference evidence="2 3" key="1">
    <citation type="journal article" date="2019" name="Commun. Biol.">
        <title>The bagworm genome reveals a unique fibroin gene that provides high tensile strength.</title>
        <authorList>
            <person name="Kono N."/>
            <person name="Nakamura H."/>
            <person name="Ohtoshi R."/>
            <person name="Tomita M."/>
            <person name="Numata K."/>
            <person name="Arakawa K."/>
        </authorList>
    </citation>
    <scope>NUCLEOTIDE SEQUENCE [LARGE SCALE GENOMIC DNA]</scope>
</reference>